<feature type="compositionally biased region" description="Basic and acidic residues" evidence="1">
    <location>
        <begin position="48"/>
        <end position="64"/>
    </location>
</feature>
<sequence length="89" mass="9885">MARRRNVPVPMAAIIVASVGHPSPPRRVGSLLLADGSGATFAQSIHRFDEPSQHPADTKDEGIDTVRASSLKWNDPQWRKRHPEKEQHS</sequence>
<proteinExistence type="predicted"/>
<evidence type="ECO:0000313" key="2">
    <source>
        <dbReference type="EMBL" id="CBI09055.1"/>
    </source>
</evidence>
<comment type="caution">
    <text evidence="2">The sequence shown here is derived from an EMBL/GenBank/DDBJ whole genome shotgun (WGS) entry which is preliminary data.</text>
</comment>
<feature type="region of interest" description="Disordered" evidence="1">
    <location>
        <begin position="48"/>
        <end position="89"/>
    </location>
</feature>
<protein>
    <submittedName>
        <fullName evidence="2">Uncharacterized protein</fullName>
    </submittedName>
</protein>
<reference evidence="2" key="1">
    <citation type="submission" date="2009-10" db="EMBL/GenBank/DDBJ databases">
        <title>Diversity of trophic interactions inside an arsenic-rich microbial ecosystem.</title>
        <authorList>
            <person name="Bertin P.N."/>
            <person name="Heinrich-Salmeron A."/>
            <person name="Pelletier E."/>
            <person name="Goulhen-Chollet F."/>
            <person name="Arsene-Ploetze F."/>
            <person name="Gallien S."/>
            <person name="Calteau A."/>
            <person name="Vallenet D."/>
            <person name="Casiot C."/>
            <person name="Chane-Woon-Ming B."/>
            <person name="Giloteaux L."/>
            <person name="Barakat M."/>
            <person name="Bonnefoy V."/>
            <person name="Bruneel O."/>
            <person name="Chandler M."/>
            <person name="Cleiss J."/>
            <person name="Duran R."/>
            <person name="Elbaz-Poulichet F."/>
            <person name="Fonknechten N."/>
            <person name="Lauga B."/>
            <person name="Mornico D."/>
            <person name="Ortet P."/>
            <person name="Schaeffer C."/>
            <person name="Siguier P."/>
            <person name="Alexander Thil Smith A."/>
            <person name="Van Dorsselaer A."/>
            <person name="Weissenbach J."/>
            <person name="Medigue C."/>
            <person name="Le Paslier D."/>
        </authorList>
    </citation>
    <scope>NUCLEOTIDE SEQUENCE</scope>
</reference>
<dbReference type="EMBL" id="CABQ01000312">
    <property type="protein sequence ID" value="CBI09055.1"/>
    <property type="molecule type" value="Genomic_DNA"/>
</dbReference>
<evidence type="ECO:0000256" key="1">
    <source>
        <dbReference type="SAM" id="MobiDB-lite"/>
    </source>
</evidence>
<accession>E6QP84</accession>
<organism evidence="2">
    <name type="scientific">mine drainage metagenome</name>
    <dbReference type="NCBI Taxonomy" id="410659"/>
    <lineage>
        <taxon>unclassified sequences</taxon>
        <taxon>metagenomes</taxon>
        <taxon>ecological metagenomes</taxon>
    </lineage>
</organism>
<name>E6QP84_9ZZZZ</name>
<dbReference type="AlphaFoldDB" id="E6QP84"/>
<gene>
    <name evidence="2" type="ORF">CARN6_2601</name>
</gene>